<dbReference type="Proteomes" id="UP000188551">
    <property type="component" value="Unassembled WGS sequence"/>
</dbReference>
<evidence type="ECO:0000313" key="6">
    <source>
        <dbReference type="Proteomes" id="UP000014137"/>
    </source>
</evidence>
<organism evidence="4 6">
    <name type="scientific">Amycolatopsis azurea DSM 43854</name>
    <dbReference type="NCBI Taxonomy" id="1238180"/>
    <lineage>
        <taxon>Bacteria</taxon>
        <taxon>Bacillati</taxon>
        <taxon>Actinomycetota</taxon>
        <taxon>Actinomycetes</taxon>
        <taxon>Pseudonocardiales</taxon>
        <taxon>Pseudonocardiaceae</taxon>
        <taxon>Amycolatopsis</taxon>
    </lineage>
</organism>
<dbReference type="PANTHER" id="PTHR43167">
    <property type="entry name" value="PUTATIVE (AFU_ORTHOLOGUE AFUA_6G01830)-RELATED"/>
    <property type="match status" value="1"/>
</dbReference>
<comment type="caution">
    <text evidence="4">The sequence shown here is derived from an EMBL/GenBank/DDBJ whole genome shotgun (WGS) entry which is preliminary data.</text>
</comment>
<accession>M2PVJ3</accession>
<dbReference type="PATRIC" id="fig|1238180.3.peg.1630"/>
<dbReference type="InterPro" id="IPR029063">
    <property type="entry name" value="SAM-dependent_MTases_sf"/>
</dbReference>
<dbReference type="InterPro" id="IPR002935">
    <property type="entry name" value="SAM_O-MeTrfase"/>
</dbReference>
<dbReference type="RefSeq" id="WP_005153037.1">
    <property type="nucleotide sequence ID" value="NZ_ANMG01000010.1"/>
</dbReference>
<dbReference type="PROSITE" id="PS51682">
    <property type="entry name" value="SAM_OMT_I"/>
    <property type="match status" value="1"/>
</dbReference>
<keyword evidence="7" id="KW-1185">Reference proteome</keyword>
<proteinExistence type="predicted"/>
<reference evidence="5 7" key="2">
    <citation type="submission" date="2017-02" db="EMBL/GenBank/DDBJ databases">
        <title>Amycolatopsis azurea DSM 43854 draft genome.</title>
        <authorList>
            <person name="Mayilraj S."/>
        </authorList>
    </citation>
    <scope>NUCLEOTIDE SEQUENCE [LARGE SCALE GENOMIC DNA]</scope>
    <source>
        <strain evidence="5 7">DSM 43854</strain>
    </source>
</reference>
<sequence>MISTVHRPQVEAVLARLRKREDENDAEGVRKLISAAGPEYENRFRNTSPATFADLAKDISMAVPKETGELLYLLARLNQANGIVEFGTSFGMSTVYLAAAVRDNGGGWVVGTELSADKVADARANVDEAGLSDLVDIRAGDALETLRELPGTVDLLLLDGWPSQSLPLLRLLEPKLRTGSVVITDGLPDPEHCVVDPSTMDDLYEYLRDRTNGYLSVCLPILGEEIELSIRL</sequence>
<gene>
    <name evidence="5" type="ORF">B0293_04155</name>
    <name evidence="4" type="ORF">C791_0272</name>
</gene>
<dbReference type="CDD" id="cd02440">
    <property type="entry name" value="AdoMet_MTases"/>
    <property type="match status" value="1"/>
</dbReference>
<evidence type="ECO:0000256" key="2">
    <source>
        <dbReference type="ARBA" id="ARBA00022679"/>
    </source>
</evidence>
<keyword evidence="1 4" id="KW-0489">Methyltransferase</keyword>
<protein>
    <submittedName>
        <fullName evidence="4">O-methyltransferase</fullName>
    </submittedName>
</protein>
<dbReference type="SUPFAM" id="SSF53335">
    <property type="entry name" value="S-adenosyl-L-methionine-dependent methyltransferases"/>
    <property type="match status" value="1"/>
</dbReference>
<keyword evidence="2 4" id="KW-0808">Transferase</keyword>
<dbReference type="Pfam" id="PF13578">
    <property type="entry name" value="Methyltransf_24"/>
    <property type="match status" value="1"/>
</dbReference>
<evidence type="ECO:0000313" key="7">
    <source>
        <dbReference type="Proteomes" id="UP000188551"/>
    </source>
</evidence>
<name>M2PVJ3_9PSEU</name>
<dbReference type="Gene3D" id="3.40.50.150">
    <property type="entry name" value="Vaccinia Virus protein VP39"/>
    <property type="match status" value="1"/>
</dbReference>
<evidence type="ECO:0000313" key="4">
    <source>
        <dbReference type="EMBL" id="EMD28648.1"/>
    </source>
</evidence>
<dbReference type="EMBL" id="ANMG01000010">
    <property type="protein sequence ID" value="EMD28648.1"/>
    <property type="molecule type" value="Genomic_DNA"/>
</dbReference>
<evidence type="ECO:0000256" key="3">
    <source>
        <dbReference type="ARBA" id="ARBA00022691"/>
    </source>
</evidence>
<reference evidence="4 6" key="1">
    <citation type="submission" date="2012-10" db="EMBL/GenBank/DDBJ databases">
        <title>Genome assembly of Amycolatopsis azurea DSM 43854.</title>
        <authorList>
            <person name="Khatri I."/>
            <person name="Kaur I."/>
            <person name="Subramanian S."/>
            <person name="Mayilraj S."/>
        </authorList>
    </citation>
    <scope>NUCLEOTIDE SEQUENCE [LARGE SCALE GENOMIC DNA]</scope>
    <source>
        <strain evidence="4 6">DSM 43854</strain>
    </source>
</reference>
<keyword evidence="3" id="KW-0949">S-adenosyl-L-methionine</keyword>
<dbReference type="EMBL" id="MUXN01000002">
    <property type="protein sequence ID" value="OOC08076.1"/>
    <property type="molecule type" value="Genomic_DNA"/>
</dbReference>
<dbReference type="Proteomes" id="UP000014137">
    <property type="component" value="Unassembled WGS sequence"/>
</dbReference>
<dbReference type="GO" id="GO:0008171">
    <property type="term" value="F:O-methyltransferase activity"/>
    <property type="evidence" value="ECO:0007669"/>
    <property type="project" value="InterPro"/>
</dbReference>
<dbReference type="AlphaFoldDB" id="M2PVJ3"/>
<dbReference type="PANTHER" id="PTHR43167:SF1">
    <property type="entry name" value="PUTATIVE (AFU_ORTHOLOGUE AFUA_6G01830)-RELATED"/>
    <property type="match status" value="1"/>
</dbReference>
<evidence type="ECO:0000313" key="5">
    <source>
        <dbReference type="EMBL" id="OOC08076.1"/>
    </source>
</evidence>
<evidence type="ECO:0000256" key="1">
    <source>
        <dbReference type="ARBA" id="ARBA00022603"/>
    </source>
</evidence>
<dbReference type="GO" id="GO:0032259">
    <property type="term" value="P:methylation"/>
    <property type="evidence" value="ECO:0007669"/>
    <property type="project" value="UniProtKB-KW"/>
</dbReference>